<dbReference type="InterPro" id="IPR006048">
    <property type="entry name" value="A-amylase/branching_C"/>
</dbReference>
<feature type="active site" description="Nucleophile" evidence="10 11">
    <location>
        <position position="409"/>
    </location>
</feature>
<dbReference type="FunFam" id="2.60.40.10:FF:000169">
    <property type="entry name" value="1,4-alpha-glucan branching enzyme GlgB"/>
    <property type="match status" value="1"/>
</dbReference>
<dbReference type="SUPFAM" id="SSF51011">
    <property type="entry name" value="Glycosyl hydrolase domain"/>
    <property type="match status" value="1"/>
</dbReference>
<evidence type="ECO:0000256" key="2">
    <source>
        <dbReference type="ARBA" id="ARBA00002953"/>
    </source>
</evidence>
<evidence type="ECO:0000256" key="4">
    <source>
        <dbReference type="ARBA" id="ARBA00009000"/>
    </source>
</evidence>
<dbReference type="InterPro" id="IPR006407">
    <property type="entry name" value="GlgB"/>
</dbReference>
<dbReference type="FunFam" id="3.20.20.80:FF:000003">
    <property type="entry name" value="1,4-alpha-glucan branching enzyme GlgB"/>
    <property type="match status" value="1"/>
</dbReference>
<evidence type="ECO:0000256" key="6">
    <source>
        <dbReference type="ARBA" id="ARBA00022676"/>
    </source>
</evidence>
<dbReference type="NCBIfam" id="NF003811">
    <property type="entry name" value="PRK05402.1"/>
    <property type="match status" value="1"/>
</dbReference>
<dbReference type="GO" id="GO:0005829">
    <property type="term" value="C:cytosol"/>
    <property type="evidence" value="ECO:0007669"/>
    <property type="project" value="TreeGrafter"/>
</dbReference>
<protein>
    <recommendedName>
        <fullName evidence="10">1,4-alpha-glucan branching enzyme GlgB</fullName>
        <ecNumber evidence="10">2.4.1.18</ecNumber>
    </recommendedName>
    <alternativeName>
        <fullName evidence="10">1,4-alpha-D-glucan:1,4-alpha-D-glucan 6-glucosyl-transferase</fullName>
    </alternativeName>
    <alternativeName>
        <fullName evidence="10">Alpha-(1-&gt;4)-glucan branching enzyme</fullName>
    </alternativeName>
    <alternativeName>
        <fullName evidence="10">Glycogen branching enzyme</fullName>
        <shortName evidence="10">BE</shortName>
    </alternativeName>
</protein>
<dbReference type="SUPFAM" id="SSF51445">
    <property type="entry name" value="(Trans)glycosidases"/>
    <property type="match status" value="1"/>
</dbReference>
<dbReference type="Proteomes" id="UP000037822">
    <property type="component" value="Unassembled WGS sequence"/>
</dbReference>
<keyword evidence="7 10" id="KW-0808">Transferase</keyword>
<dbReference type="Gene3D" id="2.60.40.1180">
    <property type="entry name" value="Golgi alpha-mannosidase II"/>
    <property type="match status" value="1"/>
</dbReference>
<keyword evidence="8 10" id="KW-0320">Glycogen biosynthesis</keyword>
<comment type="catalytic activity">
    <reaction evidence="1 10">
        <text>Transfers a segment of a (1-&gt;4)-alpha-D-glucan chain to a primary hydroxy group in a similar glucan chain.</text>
        <dbReference type="EC" id="2.4.1.18"/>
    </reaction>
</comment>
<evidence type="ECO:0000256" key="9">
    <source>
        <dbReference type="ARBA" id="ARBA00023277"/>
    </source>
</evidence>
<proteinExistence type="inferred from homology"/>
<evidence type="ECO:0000256" key="11">
    <source>
        <dbReference type="PIRSR" id="PIRSR000463-1"/>
    </source>
</evidence>
<dbReference type="CDD" id="cd02855">
    <property type="entry name" value="E_set_GBE_prok_N"/>
    <property type="match status" value="1"/>
</dbReference>
<dbReference type="HAMAP" id="MF_00685">
    <property type="entry name" value="GlgB"/>
    <property type="match status" value="1"/>
</dbReference>
<feature type="domain" description="Glycosyl hydrolase family 13 catalytic" evidence="12">
    <location>
        <begin position="252"/>
        <end position="629"/>
    </location>
</feature>
<evidence type="ECO:0000256" key="5">
    <source>
        <dbReference type="ARBA" id="ARBA00022600"/>
    </source>
</evidence>
<dbReference type="Pfam" id="PF02806">
    <property type="entry name" value="Alpha-amylase_C"/>
    <property type="match status" value="1"/>
</dbReference>
<keyword evidence="5 10" id="KW-0321">Glycogen metabolism</keyword>
<organism evidence="13 14">
    <name type="scientific">Bosea vaviloviae</name>
    <dbReference type="NCBI Taxonomy" id="1526658"/>
    <lineage>
        <taxon>Bacteria</taxon>
        <taxon>Pseudomonadati</taxon>
        <taxon>Pseudomonadota</taxon>
        <taxon>Alphaproteobacteria</taxon>
        <taxon>Hyphomicrobiales</taxon>
        <taxon>Boseaceae</taxon>
        <taxon>Bosea</taxon>
    </lineage>
</organism>
<dbReference type="UniPathway" id="UPA00164"/>
<gene>
    <name evidence="10" type="primary">glgB</name>
    <name evidence="13" type="ORF">AE618_02150</name>
</gene>
<reference evidence="13 14" key="1">
    <citation type="submission" date="2015-07" db="EMBL/GenBank/DDBJ databases">
        <title>Whole genome sequencing of Bosea vaviloviae isolated from cave pool.</title>
        <authorList>
            <person name="Tan N.E.H."/>
            <person name="Lee Y.P."/>
            <person name="Gan H.M."/>
            <person name="Barton H."/>
            <person name="Savka M.A."/>
        </authorList>
    </citation>
    <scope>NUCLEOTIDE SEQUENCE [LARGE SCALE GENOMIC DNA]</scope>
    <source>
        <strain evidence="13 14">SD260</strain>
    </source>
</reference>
<dbReference type="InterPro" id="IPR004193">
    <property type="entry name" value="Glyco_hydro_13_N"/>
</dbReference>
<keyword evidence="14" id="KW-1185">Reference proteome</keyword>
<dbReference type="InterPro" id="IPR006047">
    <property type="entry name" value="GH13_cat_dom"/>
</dbReference>
<evidence type="ECO:0000256" key="10">
    <source>
        <dbReference type="HAMAP-Rule" id="MF_00685"/>
    </source>
</evidence>
<comment type="pathway">
    <text evidence="3 10">Glycan biosynthesis; glycogen biosynthesis.</text>
</comment>
<dbReference type="GO" id="GO:0043169">
    <property type="term" value="F:cation binding"/>
    <property type="evidence" value="ECO:0007669"/>
    <property type="project" value="InterPro"/>
</dbReference>
<dbReference type="InterPro" id="IPR014756">
    <property type="entry name" value="Ig_E-set"/>
</dbReference>
<dbReference type="SUPFAM" id="SSF81296">
    <property type="entry name" value="E set domains"/>
    <property type="match status" value="2"/>
</dbReference>
<name>A0A0N1F651_9HYPH</name>
<dbReference type="Pfam" id="PF22019">
    <property type="entry name" value="GlgB_N"/>
    <property type="match status" value="1"/>
</dbReference>
<dbReference type="CDD" id="cd11322">
    <property type="entry name" value="AmyAc_Glg_BE"/>
    <property type="match status" value="1"/>
</dbReference>
<evidence type="ECO:0000313" key="13">
    <source>
        <dbReference type="EMBL" id="KPH82725.1"/>
    </source>
</evidence>
<dbReference type="FunFam" id="2.60.40.1180:FF:000002">
    <property type="entry name" value="1,4-alpha-glucan branching enzyme GlgB"/>
    <property type="match status" value="1"/>
</dbReference>
<comment type="caution">
    <text evidence="13">The sequence shown here is derived from an EMBL/GenBank/DDBJ whole genome shotgun (WGS) entry which is preliminary data.</text>
</comment>
<feature type="active site" description="Proton donor" evidence="10 11">
    <location>
        <position position="462"/>
    </location>
</feature>
<dbReference type="GO" id="GO:0003844">
    <property type="term" value="F:1,4-alpha-glucan branching enzyme activity"/>
    <property type="evidence" value="ECO:0007669"/>
    <property type="project" value="UniProtKB-UniRule"/>
</dbReference>
<evidence type="ECO:0000313" key="14">
    <source>
        <dbReference type="Proteomes" id="UP000037822"/>
    </source>
</evidence>
<dbReference type="PANTHER" id="PTHR43651">
    <property type="entry name" value="1,4-ALPHA-GLUCAN-BRANCHING ENZYME"/>
    <property type="match status" value="1"/>
</dbReference>
<dbReference type="OrthoDB" id="9800174at2"/>
<dbReference type="InterPro" id="IPR037439">
    <property type="entry name" value="Branching_enzy"/>
</dbReference>
<evidence type="ECO:0000259" key="12">
    <source>
        <dbReference type="SMART" id="SM00642"/>
    </source>
</evidence>
<dbReference type="AlphaFoldDB" id="A0A0N1F651"/>
<evidence type="ECO:0000256" key="3">
    <source>
        <dbReference type="ARBA" id="ARBA00004964"/>
    </source>
</evidence>
<dbReference type="EC" id="2.4.1.18" evidence="10"/>
<dbReference type="NCBIfam" id="NF008967">
    <property type="entry name" value="PRK12313.1"/>
    <property type="match status" value="1"/>
</dbReference>
<evidence type="ECO:0000256" key="8">
    <source>
        <dbReference type="ARBA" id="ARBA00023056"/>
    </source>
</evidence>
<dbReference type="InterPro" id="IPR054169">
    <property type="entry name" value="GlgB_N"/>
</dbReference>
<dbReference type="PIRSF" id="PIRSF000463">
    <property type="entry name" value="GlgB"/>
    <property type="match status" value="1"/>
</dbReference>
<comment type="similarity">
    <text evidence="4 10">Belongs to the glycosyl hydrolase 13 family. GlgB subfamily.</text>
</comment>
<dbReference type="InterPro" id="IPR044143">
    <property type="entry name" value="GlgB_N_E_set_prok"/>
</dbReference>
<dbReference type="InterPro" id="IPR013780">
    <property type="entry name" value="Glyco_hydro_b"/>
</dbReference>
<dbReference type="SMART" id="SM00642">
    <property type="entry name" value="Aamy"/>
    <property type="match status" value="1"/>
</dbReference>
<keyword evidence="6 10" id="KW-0328">Glycosyltransferase</keyword>
<keyword evidence="9 10" id="KW-0119">Carbohydrate metabolism</keyword>
<dbReference type="RefSeq" id="WP_054207417.1">
    <property type="nucleotide sequence ID" value="NZ_LGSZ01000013.1"/>
</dbReference>
<dbReference type="PATRIC" id="fig|1526658.3.peg.3487"/>
<dbReference type="GO" id="GO:0004553">
    <property type="term" value="F:hydrolase activity, hydrolyzing O-glycosyl compounds"/>
    <property type="evidence" value="ECO:0007669"/>
    <property type="project" value="InterPro"/>
</dbReference>
<evidence type="ECO:0000256" key="1">
    <source>
        <dbReference type="ARBA" id="ARBA00000826"/>
    </source>
</evidence>
<dbReference type="Gene3D" id="2.60.40.10">
    <property type="entry name" value="Immunoglobulins"/>
    <property type="match status" value="1"/>
</dbReference>
<accession>A0A0N1F651</accession>
<comment type="function">
    <text evidence="2 10">Catalyzes the formation of the alpha-1,6-glucosidic linkages in glycogen by scission of a 1,4-alpha-linked oligosaccharide from growing alpha-1,4-glucan chains and the subsequent attachment of the oligosaccharide to the alpha-1,6 position.</text>
</comment>
<dbReference type="Gene3D" id="3.20.20.80">
    <property type="entry name" value="Glycosidases"/>
    <property type="match status" value="1"/>
</dbReference>
<dbReference type="Pfam" id="PF02922">
    <property type="entry name" value="CBM_48"/>
    <property type="match status" value="1"/>
</dbReference>
<sequence>MIETTDHIPPLDTSTAVALASGRLGDASSVLGPQQAPGGRYLRAFLPGALAVSVQQEGKDSVPLHVAEPEGLFVGPLSDGPYLLEITWPGGAQITEDPYAYGPLLGDLDLHLIGEGRHLELSRALGANLATIDGVHGVRFAVWAPNARRVSVVGTFNSWDGRRHMMHRRGDSGVWELFVPRLGSGEFYKYEIVDRDGHLLPQKADPLARAAQLPPGTASIVPRQASHVWGDDVWMGARADRQGPATPISIYELHPGSWVRGPGGDMLDWRGLADRLVPYAKAMGFTHVELLPVAEHPFTGSWGYQPLGLFAPTRRFGEPEDFALFVEACHAEGIGVIVDWVPAHFPSDAHGLARFDGTALYEHDDPREGFHKDWNTLIYNFGRREVSNFLMASALYWLEHFHVDGLRVDAVASMLYRDYSRHPGEWRPNIHGGRENLEAVDFLRHLNAVIAERVPGAIMIAEESTAWPGVTRSTAEGGLGFAYKWNMGWMHDTLQYMERDPLYRSHHHSEMTFGMAYAYSEQFILPLSHDEVVHGKGSLLGKMPGDSWTKFAGLRAYFAFMWMHPGKKLLFMGGEIAQGREWNHDGEIDWDLLCDPLYRGVQALVGDLNRIYRDSRALHATDSVPGGFRWLIDNDRENAVFAFLRQVEGDAPMLVVVNMTPVPRHSYRVGVPHAGRWREVLNSDATQYGGSGVGNGGGVNAEPRPYGEEANSAELILPPLAALVFRYEGA</sequence>
<dbReference type="InterPro" id="IPR013783">
    <property type="entry name" value="Ig-like_fold"/>
</dbReference>
<dbReference type="EMBL" id="LGSZ01000013">
    <property type="protein sequence ID" value="KPH82725.1"/>
    <property type="molecule type" value="Genomic_DNA"/>
</dbReference>
<dbReference type="GO" id="GO:0005978">
    <property type="term" value="P:glycogen biosynthetic process"/>
    <property type="evidence" value="ECO:0007669"/>
    <property type="project" value="UniProtKB-UniRule"/>
</dbReference>
<comment type="subunit">
    <text evidence="10">Monomer.</text>
</comment>
<dbReference type="NCBIfam" id="TIGR01515">
    <property type="entry name" value="branching_enzym"/>
    <property type="match status" value="1"/>
</dbReference>
<evidence type="ECO:0000256" key="7">
    <source>
        <dbReference type="ARBA" id="ARBA00022679"/>
    </source>
</evidence>
<dbReference type="Pfam" id="PF00128">
    <property type="entry name" value="Alpha-amylase"/>
    <property type="match status" value="1"/>
</dbReference>
<dbReference type="InterPro" id="IPR017853">
    <property type="entry name" value="GH"/>
</dbReference>
<dbReference type="PANTHER" id="PTHR43651:SF3">
    <property type="entry name" value="1,4-ALPHA-GLUCAN-BRANCHING ENZYME"/>
    <property type="match status" value="1"/>
</dbReference>